<proteinExistence type="predicted"/>
<dbReference type="Proteomes" id="UP000198601">
    <property type="component" value="Unassembled WGS sequence"/>
</dbReference>
<organism evidence="1 2">
    <name type="scientific">Paenibacillus tianmuensis</name>
    <dbReference type="NCBI Taxonomy" id="624147"/>
    <lineage>
        <taxon>Bacteria</taxon>
        <taxon>Bacillati</taxon>
        <taxon>Bacillota</taxon>
        <taxon>Bacilli</taxon>
        <taxon>Bacillales</taxon>
        <taxon>Paenibacillaceae</taxon>
        <taxon>Paenibacillus</taxon>
    </lineage>
</organism>
<protein>
    <submittedName>
        <fullName evidence="1">Uncharacterized protein</fullName>
    </submittedName>
</protein>
<accession>A0A1G4TFQ8</accession>
<dbReference type="EMBL" id="FMTT01000051">
    <property type="protein sequence ID" value="SCW80194.1"/>
    <property type="molecule type" value="Genomic_DNA"/>
</dbReference>
<dbReference type="AlphaFoldDB" id="A0A1G4TFQ8"/>
<evidence type="ECO:0000313" key="2">
    <source>
        <dbReference type="Proteomes" id="UP000198601"/>
    </source>
</evidence>
<evidence type="ECO:0000313" key="1">
    <source>
        <dbReference type="EMBL" id="SCW80194.1"/>
    </source>
</evidence>
<dbReference type="STRING" id="624147.SAMN04487970_10515"/>
<reference evidence="2" key="1">
    <citation type="submission" date="2016-10" db="EMBL/GenBank/DDBJ databases">
        <authorList>
            <person name="Varghese N."/>
            <person name="Submissions S."/>
        </authorList>
    </citation>
    <scope>NUCLEOTIDE SEQUENCE [LARGE SCALE GENOMIC DNA]</scope>
    <source>
        <strain evidence="2">CGMCC 1.8946</strain>
    </source>
</reference>
<gene>
    <name evidence="1" type="ORF">SAMN04487970_10515</name>
</gene>
<sequence length="153" mass="17763">MKINNSFTSNREVFSCYQPFSINYLCLSVSIQKGPDSIGEKFRRWLTNNSNWENKREMINKIFAEFGYVIYEKKDRYSANTKYIATENALPLENDRGYKNPIKPLKGVGCGRGKLAAGRVAFVYVVLRSESNSREMEEPVTYPLMKLKNYFVK</sequence>
<keyword evidence="2" id="KW-1185">Reference proteome</keyword>
<name>A0A1G4TFQ8_9BACL</name>